<dbReference type="EMBL" id="FNGA01000002">
    <property type="protein sequence ID" value="SDK92419.1"/>
    <property type="molecule type" value="Genomic_DNA"/>
</dbReference>
<name>A0A1G9FVL4_9BACT</name>
<dbReference type="InterPro" id="IPR016155">
    <property type="entry name" value="Mopterin_synth/thiamin_S_b"/>
</dbReference>
<gene>
    <name evidence="1" type="ORF">SAMN05660337_1723</name>
</gene>
<organism evidence="1 2">
    <name type="scientific">Maridesulfovibrio ferrireducens</name>
    <dbReference type="NCBI Taxonomy" id="246191"/>
    <lineage>
        <taxon>Bacteria</taxon>
        <taxon>Pseudomonadati</taxon>
        <taxon>Thermodesulfobacteriota</taxon>
        <taxon>Desulfovibrionia</taxon>
        <taxon>Desulfovibrionales</taxon>
        <taxon>Desulfovibrionaceae</taxon>
        <taxon>Maridesulfovibrio</taxon>
    </lineage>
</organism>
<dbReference type="PANTHER" id="PTHR34472:SF1">
    <property type="entry name" value="SULFUR CARRIER PROTEIN THIS"/>
    <property type="match status" value="1"/>
</dbReference>
<accession>A0A1G9FVL4</accession>
<keyword evidence="2" id="KW-1185">Reference proteome</keyword>
<dbReference type="PANTHER" id="PTHR34472">
    <property type="entry name" value="SULFUR CARRIER PROTEIN THIS"/>
    <property type="match status" value="1"/>
</dbReference>
<dbReference type="AlphaFoldDB" id="A0A1G9FVL4"/>
<dbReference type="InterPro" id="IPR003749">
    <property type="entry name" value="ThiS/MoaD-like"/>
</dbReference>
<evidence type="ECO:0000313" key="1">
    <source>
        <dbReference type="EMBL" id="SDK92419.1"/>
    </source>
</evidence>
<dbReference type="RefSeq" id="WP_092160121.1">
    <property type="nucleotide sequence ID" value="NZ_FNGA01000002.1"/>
</dbReference>
<reference evidence="2" key="1">
    <citation type="submission" date="2016-10" db="EMBL/GenBank/DDBJ databases">
        <authorList>
            <person name="Varghese N."/>
            <person name="Submissions S."/>
        </authorList>
    </citation>
    <scope>NUCLEOTIDE SEQUENCE [LARGE SCALE GENOMIC DNA]</scope>
    <source>
        <strain evidence="2">DSM 16995</strain>
    </source>
</reference>
<dbReference type="NCBIfam" id="TIGR01683">
    <property type="entry name" value="thiS"/>
    <property type="match status" value="1"/>
</dbReference>
<dbReference type="InterPro" id="IPR012675">
    <property type="entry name" value="Beta-grasp_dom_sf"/>
</dbReference>
<proteinExistence type="predicted"/>
<dbReference type="Gene3D" id="3.10.20.30">
    <property type="match status" value="1"/>
</dbReference>
<evidence type="ECO:0000313" key="2">
    <source>
        <dbReference type="Proteomes" id="UP000199053"/>
    </source>
</evidence>
<dbReference type="STRING" id="246191.SAMN05660337_1723"/>
<dbReference type="Proteomes" id="UP000199053">
    <property type="component" value="Unassembled WGS sequence"/>
</dbReference>
<sequence>MIVILNGEKTEINNDTSVLALLDSKQIAADTVVVELNKEIIPSDTFCNTMLNDGDHLEVLRFVGGG</sequence>
<dbReference type="CDD" id="cd00565">
    <property type="entry name" value="Ubl_ThiS"/>
    <property type="match status" value="1"/>
</dbReference>
<dbReference type="SUPFAM" id="SSF54285">
    <property type="entry name" value="MoaD/ThiS"/>
    <property type="match status" value="1"/>
</dbReference>
<dbReference type="InterPro" id="IPR010035">
    <property type="entry name" value="Thi_S"/>
</dbReference>
<protein>
    <submittedName>
        <fullName evidence="1">Sulfur carrier protein</fullName>
    </submittedName>
</protein>
<dbReference type="OrthoDB" id="197113at2"/>
<dbReference type="Pfam" id="PF02597">
    <property type="entry name" value="ThiS"/>
    <property type="match status" value="1"/>
</dbReference>